<keyword evidence="3" id="KW-1185">Reference proteome</keyword>
<proteinExistence type="predicted"/>
<reference evidence="3" key="1">
    <citation type="submission" date="2016-10" db="EMBL/GenBank/DDBJ databases">
        <authorList>
            <person name="Varghese N."/>
            <person name="Submissions S."/>
        </authorList>
    </citation>
    <scope>NUCLEOTIDE SEQUENCE [LARGE SCALE GENOMIC DNA]</scope>
    <source>
        <strain evidence="3">DSM 13327</strain>
    </source>
</reference>
<feature type="transmembrane region" description="Helical" evidence="1">
    <location>
        <begin position="358"/>
        <end position="378"/>
    </location>
</feature>
<dbReference type="SUPFAM" id="SSF82714">
    <property type="entry name" value="Multidrug efflux transporter AcrB TolC docking domain, DN and DC subdomains"/>
    <property type="match status" value="2"/>
</dbReference>
<evidence type="ECO:0000256" key="1">
    <source>
        <dbReference type="SAM" id="Phobius"/>
    </source>
</evidence>
<keyword evidence="1" id="KW-0472">Membrane</keyword>
<dbReference type="Proteomes" id="UP000199520">
    <property type="component" value="Unassembled WGS sequence"/>
</dbReference>
<evidence type="ECO:0000313" key="3">
    <source>
        <dbReference type="Proteomes" id="UP000199520"/>
    </source>
</evidence>
<protein>
    <submittedName>
        <fullName evidence="2">Hydrophobic/amphiphilic exporter-1, HAE1 family</fullName>
    </submittedName>
</protein>
<feature type="transmembrane region" description="Helical" evidence="1">
    <location>
        <begin position="461"/>
        <end position="485"/>
    </location>
</feature>
<dbReference type="EMBL" id="FOTS01000002">
    <property type="protein sequence ID" value="SFL35623.1"/>
    <property type="molecule type" value="Genomic_DNA"/>
</dbReference>
<accession>A0A1I4H1S0</accession>
<dbReference type="PRINTS" id="PR00702">
    <property type="entry name" value="ACRIFLAVINRP"/>
</dbReference>
<name>A0A1I4H1S0_9FIRM</name>
<feature type="transmembrane region" description="Helical" evidence="1">
    <location>
        <begin position="12"/>
        <end position="32"/>
    </location>
</feature>
<dbReference type="OrthoDB" id="8270at2"/>
<keyword evidence="1" id="KW-1133">Transmembrane helix</keyword>
<evidence type="ECO:0000313" key="2">
    <source>
        <dbReference type="EMBL" id="SFL35623.1"/>
    </source>
</evidence>
<dbReference type="AlphaFoldDB" id="A0A1I4H1S0"/>
<feature type="transmembrane region" description="Helical" evidence="1">
    <location>
        <begin position="847"/>
        <end position="870"/>
    </location>
</feature>
<dbReference type="PANTHER" id="PTHR32063">
    <property type="match status" value="1"/>
</dbReference>
<dbReference type="InterPro" id="IPR027463">
    <property type="entry name" value="AcrB_DN_DC_subdom"/>
</dbReference>
<dbReference type="Pfam" id="PF00873">
    <property type="entry name" value="ACR_tran"/>
    <property type="match status" value="1"/>
</dbReference>
<dbReference type="InterPro" id="IPR001036">
    <property type="entry name" value="Acrflvin-R"/>
</dbReference>
<feature type="transmembrane region" description="Helical" evidence="1">
    <location>
        <begin position="384"/>
        <end position="409"/>
    </location>
</feature>
<dbReference type="Gene3D" id="3.30.2090.10">
    <property type="entry name" value="Multidrug efflux transporter AcrB TolC docking domain, DN and DC subdomains"/>
    <property type="match status" value="2"/>
</dbReference>
<feature type="transmembrane region" description="Helical" evidence="1">
    <location>
        <begin position="332"/>
        <end position="351"/>
    </location>
</feature>
<gene>
    <name evidence="2" type="ORF">SAMN04490355_100279</name>
</gene>
<feature type="transmembrane region" description="Helical" evidence="1">
    <location>
        <begin position="952"/>
        <end position="971"/>
    </location>
</feature>
<dbReference type="GO" id="GO:0042910">
    <property type="term" value="F:xenobiotic transmembrane transporter activity"/>
    <property type="evidence" value="ECO:0007669"/>
    <property type="project" value="TreeGrafter"/>
</dbReference>
<dbReference type="Gene3D" id="1.20.1640.10">
    <property type="entry name" value="Multidrug efflux transporter AcrB transmembrane domain"/>
    <property type="match status" value="2"/>
</dbReference>
<dbReference type="Gene3D" id="3.30.70.1430">
    <property type="entry name" value="Multidrug efflux transporter AcrB pore domain"/>
    <property type="match status" value="2"/>
</dbReference>
<dbReference type="SUPFAM" id="SSF82693">
    <property type="entry name" value="Multidrug efflux transporter AcrB pore domain, PN1, PN2, PC1 and PC2 subdomains"/>
    <property type="match status" value="3"/>
</dbReference>
<dbReference type="STRING" id="1123291.SAMN04490355_100279"/>
<feature type="transmembrane region" description="Helical" evidence="1">
    <location>
        <begin position="429"/>
        <end position="449"/>
    </location>
</feature>
<sequence length="1040" mass="111734">MILTDISLKRPVFATVTILALVVLGLFSYISLNVDEYPNVEIPVVAVTVTYPGASPEQVESKITQKVEETVSVVPGIEHITSTVKEGVSTTVIQFTIETSAATAAQDVRDKVGRMQGVLPDEAETPIVTRFDPSDTAVASIAITGNLSPRELTVVADDTVVKRLEAINGVAAVNVQGGIEREIKINMDSNKIAAYNLTVSEIMNSIRSENMDTPGGKVTDGKRETSLRSVGNLTSPNQLLNLPIAQRNGVQLFVKNIATVEDSTKDATAVTKLNDKTSIGLDIMKQSGSNTVQVVESAKKELENIKKDLPPGVEMVLVRDNSKNINESIHDVLFNLVVGSLLAVAIVFLFLGNWRSTMIAAIAIPTSIITSFLAMKILNFTLNTMSLLALSLAVGLLIDDAIVVIENIVRHLEMGKDKFKAAAEGTAEIGLAVTATTLTLVAVFLPVGMMTGIVGQFFKQFGITVAVSVLVSLFVAFTLTPMLAAKHLSGEHKESTSKLRKMWSKWNETFEYWTGRYGEFLKYALGHRKKIMIMAGALFLGSLMLLPFLGSTFVPDSDAGEITVSATVDPGKSPQAVGEIADHMSQIIRTVPEVTLTYSSADINNINIFTKLTAKSERKVSDNQIVTDLREKLSGIAGVQVSVSKKSGMSSGKPVSLVIQGSSLDTLAEIAEQVEQIVASTPGAIDVSSSYEAGKPDAQIVIDRDKASDLGVSTSNIATTLQTMFNGTVVTQYRDEDDSYDVRLILSPDDRRSLADVNNLYVASSNRDKSGQTVMVPLSQVTKMVYATSPTQIKRYDRQGQITISSNLSGVSLGDFNTALNKKLAEVKLPEGYKFVTTGQSQQMADAFSGILMALAAAVLFIFFVLAAQFESYIEPFAIMLALPLAIIGAILGLLIARSMLSMMSLIGIIMLMGLVTKNAILLIDFAKQRMGEGIERNQALVEAAVVRMRPILMTTAAMIFGMLPLALGIGPGAEARAPMAHAIIGGLVTSTILTLVVVPVVYTLLDDFMKRRVKVDVDVAIPALDKAAKQDINLNNVKG</sequence>
<dbReference type="GO" id="GO:0005886">
    <property type="term" value="C:plasma membrane"/>
    <property type="evidence" value="ECO:0007669"/>
    <property type="project" value="TreeGrafter"/>
</dbReference>
<organism evidence="2 3">
    <name type="scientific">Pelosinus propionicus DSM 13327</name>
    <dbReference type="NCBI Taxonomy" id="1123291"/>
    <lineage>
        <taxon>Bacteria</taxon>
        <taxon>Bacillati</taxon>
        <taxon>Bacillota</taxon>
        <taxon>Negativicutes</taxon>
        <taxon>Selenomonadales</taxon>
        <taxon>Sporomusaceae</taxon>
        <taxon>Pelosinus</taxon>
    </lineage>
</organism>
<dbReference type="RefSeq" id="WP_090932211.1">
    <property type="nucleotide sequence ID" value="NZ_FOTS01000002.1"/>
</dbReference>
<dbReference type="Gene3D" id="3.30.70.1440">
    <property type="entry name" value="Multidrug efflux transporter AcrB pore domain"/>
    <property type="match status" value="1"/>
</dbReference>
<keyword evidence="1" id="KW-0812">Transmembrane</keyword>
<dbReference type="SUPFAM" id="SSF82866">
    <property type="entry name" value="Multidrug efflux transporter AcrB transmembrane domain"/>
    <property type="match status" value="2"/>
</dbReference>
<feature type="transmembrane region" description="Helical" evidence="1">
    <location>
        <begin position="877"/>
        <end position="897"/>
    </location>
</feature>
<dbReference type="PANTHER" id="PTHR32063:SF0">
    <property type="entry name" value="SWARMING MOTILITY PROTEIN SWRC"/>
    <property type="match status" value="1"/>
</dbReference>
<feature type="transmembrane region" description="Helical" evidence="1">
    <location>
        <begin position="531"/>
        <end position="549"/>
    </location>
</feature>
<feature type="transmembrane region" description="Helical" evidence="1">
    <location>
        <begin position="983"/>
        <end position="1006"/>
    </location>
</feature>
<dbReference type="Gene3D" id="3.30.70.1320">
    <property type="entry name" value="Multidrug efflux transporter AcrB pore domain like"/>
    <property type="match status" value="1"/>
</dbReference>